<dbReference type="PANTHER" id="PTHR45994:SF1">
    <property type="entry name" value="FI21225P1"/>
    <property type="match status" value="1"/>
</dbReference>
<evidence type="ECO:0000256" key="4">
    <source>
        <dbReference type="ARBA" id="ARBA00020768"/>
    </source>
</evidence>
<evidence type="ECO:0000256" key="2">
    <source>
        <dbReference type="ARBA" id="ARBA00004216"/>
    </source>
</evidence>
<name>A0A2P2HWV5_9CRUS</name>
<evidence type="ECO:0000256" key="1">
    <source>
        <dbReference type="ARBA" id="ARBA00004161"/>
    </source>
</evidence>
<dbReference type="SMART" id="SM00185">
    <property type="entry name" value="ARM"/>
    <property type="match status" value="3"/>
</dbReference>
<evidence type="ECO:0000256" key="3">
    <source>
        <dbReference type="ARBA" id="ARBA00004556"/>
    </source>
</evidence>
<comment type="subcellular location">
    <subcellularLocation>
        <location evidence="1">Cytoplasm</location>
        <location evidence="1">Myofibril</location>
        <location evidence="1">Sarcomere</location>
        <location evidence="1">A band</location>
    </subcellularLocation>
    <subcellularLocation>
        <location evidence="2">Cytoplasm</location>
        <location evidence="2">Myofibril</location>
        <location evidence="2">Sarcomere</location>
        <location evidence="2">Z line</location>
    </subcellularLocation>
    <subcellularLocation>
        <location evidence="3">Cytoplasm</location>
        <location evidence="3">Perinuclear region</location>
    </subcellularLocation>
</comment>
<dbReference type="InterPro" id="IPR016024">
    <property type="entry name" value="ARM-type_fold"/>
</dbReference>
<protein>
    <recommendedName>
        <fullName evidence="4">Protein unc-45 homolog B</fullName>
    </recommendedName>
</protein>
<dbReference type="SUPFAM" id="SSF48452">
    <property type="entry name" value="TPR-like"/>
    <property type="match status" value="1"/>
</dbReference>
<feature type="repeat" description="TPR" evidence="11">
    <location>
        <begin position="79"/>
        <end position="112"/>
    </location>
</feature>
<dbReference type="GO" id="GO:0030018">
    <property type="term" value="C:Z disc"/>
    <property type="evidence" value="ECO:0007669"/>
    <property type="project" value="UniProtKB-SubCell"/>
</dbReference>
<evidence type="ECO:0000313" key="14">
    <source>
        <dbReference type="EMBL" id="LAC19932.1"/>
    </source>
</evidence>
<dbReference type="GO" id="GO:0007517">
    <property type="term" value="P:muscle organ development"/>
    <property type="evidence" value="ECO:0007669"/>
    <property type="project" value="UniProtKB-KW"/>
</dbReference>
<keyword evidence="8" id="KW-0221">Differentiation</keyword>
<dbReference type="GO" id="GO:0051879">
    <property type="term" value="F:Hsp90 protein binding"/>
    <property type="evidence" value="ECO:0007669"/>
    <property type="project" value="TreeGrafter"/>
</dbReference>
<dbReference type="InterPro" id="IPR000225">
    <property type="entry name" value="Armadillo"/>
</dbReference>
<evidence type="ECO:0000313" key="13">
    <source>
        <dbReference type="EMBL" id="LAB66259.1"/>
    </source>
</evidence>
<accession>A0A2P2HWV5</accession>
<dbReference type="Pfam" id="PF11701">
    <property type="entry name" value="UNC45-central"/>
    <property type="match status" value="1"/>
</dbReference>
<evidence type="ECO:0000256" key="7">
    <source>
        <dbReference type="ARBA" id="ARBA00022541"/>
    </source>
</evidence>
<dbReference type="GO" id="GO:0048471">
    <property type="term" value="C:perinuclear region of cytoplasm"/>
    <property type="evidence" value="ECO:0007669"/>
    <property type="project" value="UniProtKB-SubCell"/>
</dbReference>
<dbReference type="EMBL" id="IACF01000490">
    <property type="protein sequence ID" value="LAB66259.1"/>
    <property type="molecule type" value="mRNA"/>
</dbReference>
<evidence type="ECO:0000256" key="5">
    <source>
        <dbReference type="ARBA" id="ARBA00022473"/>
    </source>
</evidence>
<keyword evidence="5" id="KW-0217">Developmental protein</keyword>
<evidence type="ECO:0000256" key="6">
    <source>
        <dbReference type="ARBA" id="ARBA00022490"/>
    </source>
</evidence>
<dbReference type="AlphaFoldDB" id="A0A2P2HWV5"/>
<dbReference type="SUPFAM" id="SSF48371">
    <property type="entry name" value="ARM repeat"/>
    <property type="match status" value="3"/>
</dbReference>
<dbReference type="PANTHER" id="PTHR45994">
    <property type="entry name" value="FI21225P1"/>
    <property type="match status" value="1"/>
</dbReference>
<evidence type="ECO:0000256" key="9">
    <source>
        <dbReference type="ARBA" id="ARBA00022803"/>
    </source>
</evidence>
<evidence type="ECO:0000256" key="8">
    <source>
        <dbReference type="ARBA" id="ARBA00022782"/>
    </source>
</evidence>
<dbReference type="GO" id="GO:0030154">
    <property type="term" value="P:cell differentiation"/>
    <property type="evidence" value="ECO:0007669"/>
    <property type="project" value="UniProtKB-KW"/>
</dbReference>
<dbReference type="InterPro" id="IPR019734">
    <property type="entry name" value="TPR_rpt"/>
</dbReference>
<proteinExistence type="evidence at transcript level"/>
<keyword evidence="10" id="KW-0143">Chaperone</keyword>
<dbReference type="GO" id="GO:0031672">
    <property type="term" value="C:A band"/>
    <property type="evidence" value="ECO:0007669"/>
    <property type="project" value="UniProtKB-SubCell"/>
</dbReference>
<dbReference type="Gene3D" id="1.25.40.10">
    <property type="entry name" value="Tetratricopeptide repeat domain"/>
    <property type="match status" value="1"/>
</dbReference>
<dbReference type="SMART" id="SM00028">
    <property type="entry name" value="TPR"/>
    <property type="match status" value="3"/>
</dbReference>
<dbReference type="Gene3D" id="1.25.10.10">
    <property type="entry name" value="Leucine-rich Repeat Variant"/>
    <property type="match status" value="2"/>
</dbReference>
<reference evidence="13" key="2">
    <citation type="journal article" date="2018" name="Biosci. Biotechnol. Biochem.">
        <title>Polysaccharide hydrolase of the hadal zone amphipods Hirondellea gigas.</title>
        <authorList>
            <person name="Kobayashi H."/>
            <person name="Nagahama T."/>
            <person name="Arai W."/>
            <person name="Sasagawa Y."/>
            <person name="Umeda M."/>
            <person name="Hayashi T."/>
            <person name="Nikaido I."/>
            <person name="Watanabe H."/>
            <person name="Oguri K."/>
            <person name="Kitazato H."/>
            <person name="Fujioka K."/>
            <person name="Kido Y."/>
            <person name="Takami H."/>
        </authorList>
    </citation>
    <scope>NUCLEOTIDE SEQUENCE</scope>
    <source>
        <tissue evidence="13">Whole body</tissue>
    </source>
</reference>
<evidence type="ECO:0000256" key="11">
    <source>
        <dbReference type="PROSITE-ProRule" id="PRU00339"/>
    </source>
</evidence>
<feature type="domain" description="UNC-45/Cro1/She4 central" evidence="12">
    <location>
        <begin position="314"/>
        <end position="497"/>
    </location>
</feature>
<dbReference type="InterPro" id="IPR011989">
    <property type="entry name" value="ARM-like"/>
</dbReference>
<sequence>MTQDKNMSLQLKEEGNEAYKNGDYDAALAKYTEGLSLSRGDKEKAVLLKNRAAVHLKTEHYEDVIRDCDMALELCPRDPKALYRRGLAHNAVSNYEKAYTDMRAVQELDPKNKEVQDLLITLHRLVQDRIEQNTRLGGKVKQMFEIVFDASATHATEKRITGANNLVAIARERAGSELLLQEGVLKRIVPLLKGEKNSEIRVALIRTVSQLATDAKRVVKILHEVGLPLLMDVLNSKSEDEVTAADYCFQNMLRVLTGITENKDNKKTDAIRSRPSTEPREYENEINSIMLMVTASLDNRAMTGICRDSLLKILIKFIPHDSLNWSTYFIRASGLEKLLSIASEVEELRDECSISLTENTRLTTAILLSKLYESQCEDKDRERLLSIIEKYMRELLLQGTESSQIRCAVMLTTMLLGPLDLGSMVISKEGVLNMLLAMANSENILQQKVACEALIAACSKKDKCRLIMTDGIEILKRLYASNDNSIKVRALVGLCKIGSMGGSDASMKAFSDGAAGKLAEACRRFLINPTKDKDMRKWACEGLSYLTLDAEIKEKLTEDTVAIRSMLELAKSGDLNCVYGIVTTLVNLCNAYDKQEILPEMVKLAKFAKQHVPEEHELDDKDFVDKRINILANEGVGAALVMLSKTESENSRELIARLLLAICEQQENRGLMVQQGATKALLKLSSDGTKKGKECAAQALARIAITIKPEVAFPGQRSYEVVRPLLSLLHVECSSLANFEGLMGLCNIAGMTEQARQRVIKEKGISKIENLMFEGHEMIRRAAMQCFTNMCMSPDVVKLLEGKNDKLKYLVLCSADEDLDIVKAASGALCMVLGQSESLNHKFFETEAWAETLMFLLSHSDTEVQYRGTVVVNLLVHAHKDIARKVINTHCKDALVAVVRLEYPAVVHPKAQEYARDSIAQCVKLELISDPLAVEE</sequence>
<dbReference type="EMBL" id="IACT01000525">
    <property type="protein sequence ID" value="LAC19932.1"/>
    <property type="molecule type" value="mRNA"/>
</dbReference>
<dbReference type="PROSITE" id="PS50005">
    <property type="entry name" value="TPR"/>
    <property type="match status" value="1"/>
</dbReference>
<organism evidence="13">
    <name type="scientific">Hirondellea gigas</name>
    <dbReference type="NCBI Taxonomy" id="1518452"/>
    <lineage>
        <taxon>Eukaryota</taxon>
        <taxon>Metazoa</taxon>
        <taxon>Ecdysozoa</taxon>
        <taxon>Arthropoda</taxon>
        <taxon>Crustacea</taxon>
        <taxon>Multicrustacea</taxon>
        <taxon>Malacostraca</taxon>
        <taxon>Eumalacostraca</taxon>
        <taxon>Peracarida</taxon>
        <taxon>Amphipoda</taxon>
        <taxon>Amphilochidea</taxon>
        <taxon>Lysianassida</taxon>
        <taxon>Lysianassidira</taxon>
        <taxon>Lysianassoidea</taxon>
        <taxon>Lysianassidae</taxon>
        <taxon>Hirondellea</taxon>
    </lineage>
</organism>
<evidence type="ECO:0000256" key="10">
    <source>
        <dbReference type="ARBA" id="ARBA00023186"/>
    </source>
</evidence>
<reference evidence="14" key="1">
    <citation type="submission" date="2017-11" db="EMBL/GenBank/DDBJ databases">
        <title>The sensing device of the deep-sea amphipod.</title>
        <authorList>
            <person name="Kobayashi H."/>
            <person name="Nagahama T."/>
            <person name="Arai W."/>
            <person name="Sasagawa Y."/>
            <person name="Umeda M."/>
            <person name="Hayashi T."/>
            <person name="Nikaido I."/>
            <person name="Watanabe H."/>
            <person name="Oguri K."/>
            <person name="Kitazato H."/>
            <person name="Fujioka K."/>
            <person name="Kido Y."/>
            <person name="Takami H."/>
        </authorList>
    </citation>
    <scope>NUCLEOTIDE SEQUENCE</scope>
    <source>
        <tissue evidence="14">Whole body</tissue>
    </source>
</reference>
<keyword evidence="9 11" id="KW-0802">TPR repeat</keyword>
<evidence type="ECO:0000259" key="12">
    <source>
        <dbReference type="Pfam" id="PF11701"/>
    </source>
</evidence>
<dbReference type="InterPro" id="IPR011990">
    <property type="entry name" value="TPR-like_helical_dom_sf"/>
</dbReference>
<keyword evidence="6" id="KW-0963">Cytoplasm</keyword>
<dbReference type="InterPro" id="IPR024660">
    <property type="entry name" value="UCS_central_dom"/>
</dbReference>
<keyword evidence="7" id="KW-0517">Myogenesis</keyword>